<feature type="domain" description="HTH IS21-type" evidence="1">
    <location>
        <begin position="1"/>
        <end position="59"/>
    </location>
</feature>
<dbReference type="Proteomes" id="UP001500752">
    <property type="component" value="Unassembled WGS sequence"/>
</dbReference>
<dbReference type="InterPro" id="IPR017894">
    <property type="entry name" value="HTH_IS21_transposase_type"/>
</dbReference>
<name>A0ABP7D192_9MICC</name>
<proteinExistence type="predicted"/>
<dbReference type="PROSITE" id="PS50531">
    <property type="entry name" value="HTH_IS21"/>
    <property type="match status" value="1"/>
</dbReference>
<evidence type="ECO:0000259" key="1">
    <source>
        <dbReference type="PROSITE" id="PS50531"/>
    </source>
</evidence>
<gene>
    <name evidence="2" type="ORF">GCM10023081_39210</name>
</gene>
<organism evidence="2 3">
    <name type="scientific">Arthrobacter ginkgonis</name>
    <dbReference type="NCBI Taxonomy" id="1630594"/>
    <lineage>
        <taxon>Bacteria</taxon>
        <taxon>Bacillati</taxon>
        <taxon>Actinomycetota</taxon>
        <taxon>Actinomycetes</taxon>
        <taxon>Micrococcales</taxon>
        <taxon>Micrococcaceae</taxon>
        <taxon>Arthrobacter</taxon>
    </lineage>
</organism>
<keyword evidence="3" id="KW-1185">Reference proteome</keyword>
<dbReference type="EMBL" id="BAABEO010000026">
    <property type="protein sequence ID" value="GAA3698457.1"/>
    <property type="molecule type" value="Genomic_DNA"/>
</dbReference>
<comment type="caution">
    <text evidence="2">The sequence shown here is derived from an EMBL/GenBank/DDBJ whole genome shotgun (WGS) entry which is preliminary data.</text>
</comment>
<accession>A0ABP7D192</accession>
<reference evidence="3" key="1">
    <citation type="journal article" date="2019" name="Int. J. Syst. Evol. Microbiol.">
        <title>The Global Catalogue of Microorganisms (GCM) 10K type strain sequencing project: providing services to taxonomists for standard genome sequencing and annotation.</title>
        <authorList>
            <consortium name="The Broad Institute Genomics Platform"/>
            <consortium name="The Broad Institute Genome Sequencing Center for Infectious Disease"/>
            <person name="Wu L."/>
            <person name="Ma J."/>
        </authorList>
    </citation>
    <scope>NUCLEOTIDE SEQUENCE [LARGE SCALE GENOMIC DNA]</scope>
    <source>
        <strain evidence="3">JCM 30742</strain>
    </source>
</reference>
<evidence type="ECO:0000313" key="3">
    <source>
        <dbReference type="Proteomes" id="UP001500752"/>
    </source>
</evidence>
<evidence type="ECO:0000313" key="2">
    <source>
        <dbReference type="EMBL" id="GAA3698457.1"/>
    </source>
</evidence>
<protein>
    <recommendedName>
        <fullName evidence="1">HTH IS21-type domain-containing protein</fullName>
    </recommendedName>
</protein>
<sequence>MHGLLEKGIGLLDCGRRLNLSLNTVKRYARASEPERLRRVPQYRPTLVDPYRDYLRRRRTEEPGVPVTRLLEEIRGLGYPGSANLLTRYLNQGRADEDRAHLSPRRAARLLLSRPDRLTAGQQELLARSPPHARR</sequence>